<dbReference type="PANTHER" id="PTHR12766">
    <property type="entry name" value="DEATH DOMAIN-ASSOCIATED PROTEIN 6 DAXX"/>
    <property type="match status" value="1"/>
</dbReference>
<dbReference type="PANTHER" id="PTHR12766:SF7">
    <property type="entry name" value="DEATH DOMAIN-ASSOCIATED PROTEIN 6"/>
    <property type="match status" value="1"/>
</dbReference>
<dbReference type="PhylomeDB" id="B4GKK2"/>
<evidence type="ECO:0000256" key="2">
    <source>
        <dbReference type="ARBA" id="ARBA00004286"/>
    </source>
</evidence>
<keyword evidence="9" id="KW-0539">Nucleus</keyword>
<dbReference type="KEGG" id="dpe:6593557"/>
<comment type="subcellular location">
    <subcellularLocation>
        <location evidence="2">Chromosome</location>
    </subcellularLocation>
    <subcellularLocation>
        <location evidence="3">Cytoplasm</location>
    </subcellularLocation>
    <subcellularLocation>
        <location evidence="1">Nucleus</location>
    </subcellularLocation>
</comment>
<feature type="compositionally biased region" description="Low complexity" evidence="10">
    <location>
        <begin position="121"/>
        <end position="131"/>
    </location>
</feature>
<dbReference type="GO" id="GO:0008340">
    <property type="term" value="P:determination of adult lifespan"/>
    <property type="evidence" value="ECO:0007669"/>
    <property type="project" value="EnsemblMetazoa"/>
</dbReference>
<dbReference type="GO" id="GO:0005829">
    <property type="term" value="C:cytosol"/>
    <property type="evidence" value="ECO:0007669"/>
    <property type="project" value="EnsemblMetazoa"/>
</dbReference>
<dbReference type="GO" id="GO:0003712">
    <property type="term" value="F:transcription coregulator activity"/>
    <property type="evidence" value="ECO:0007669"/>
    <property type="project" value="TreeGrafter"/>
</dbReference>
<feature type="compositionally biased region" description="Polar residues" evidence="10">
    <location>
        <begin position="194"/>
        <end position="211"/>
    </location>
</feature>
<dbReference type="InterPro" id="IPR046426">
    <property type="entry name" value="DAXX_histone-bd_sf"/>
</dbReference>
<evidence type="ECO:0000256" key="7">
    <source>
        <dbReference type="ARBA" id="ARBA00023054"/>
    </source>
</evidence>
<dbReference type="STRING" id="7234.B4GKK2"/>
<name>B4GKK2_DROPE</name>
<evidence type="ECO:0000313" key="13">
    <source>
        <dbReference type="Proteomes" id="UP000008744"/>
    </source>
</evidence>
<evidence type="ECO:0000313" key="12">
    <source>
        <dbReference type="EMBL" id="EDW37168.1"/>
    </source>
</evidence>
<dbReference type="GO" id="GO:0042981">
    <property type="term" value="P:regulation of apoptotic process"/>
    <property type="evidence" value="ECO:0007669"/>
    <property type="project" value="EnsemblMetazoa"/>
</dbReference>
<dbReference type="OMA" id="QIPKVFV"/>
<keyword evidence="6" id="KW-0053">Apoptosis</keyword>
<dbReference type="GO" id="GO:0042393">
    <property type="term" value="F:histone binding"/>
    <property type="evidence" value="ECO:0007669"/>
    <property type="project" value="InterPro"/>
</dbReference>
<dbReference type="GO" id="GO:0006915">
    <property type="term" value="P:apoptotic process"/>
    <property type="evidence" value="ECO:0007669"/>
    <property type="project" value="UniProtKB-KW"/>
</dbReference>
<feature type="region of interest" description="Disordered" evidence="10">
    <location>
        <begin position="860"/>
        <end position="920"/>
    </location>
</feature>
<feature type="compositionally biased region" description="Low complexity" evidence="10">
    <location>
        <begin position="640"/>
        <end position="652"/>
    </location>
</feature>
<keyword evidence="5" id="KW-0963">Cytoplasm</keyword>
<evidence type="ECO:0000256" key="5">
    <source>
        <dbReference type="ARBA" id="ARBA00022490"/>
    </source>
</evidence>
<evidence type="ECO:0000256" key="8">
    <source>
        <dbReference type="ARBA" id="ARBA00023186"/>
    </source>
</evidence>
<dbReference type="GO" id="GO:0006979">
    <property type="term" value="P:response to oxidative stress"/>
    <property type="evidence" value="ECO:0007669"/>
    <property type="project" value="EnsemblMetazoa"/>
</dbReference>
<evidence type="ECO:0000256" key="4">
    <source>
        <dbReference type="ARBA" id="ARBA00022454"/>
    </source>
</evidence>
<feature type="compositionally biased region" description="Low complexity" evidence="10">
    <location>
        <begin position="563"/>
        <end position="575"/>
    </location>
</feature>
<sequence length="1320" mass="144218">MAASLICVDISSESEEESPPGAKRRRLEKPRNGTAKQNLPQKLANLPKASVSGGGGVGGKLGSLGGATSVETASTPPELHPLKPMHIPSGITITKHGKNATASSNGMVITSIASMHEFNNNSNIFNNNNKNKPQKTPMAQKAGWPPNSKPLGQSIMITSVPPNHQVKPATTTLPVKIAPGQQVKLTPAQQVKLSPIQQVKPTPTSTPSPNLQAKPALGYQPKPTPNFQVQQTSIYRMKGTPLPGYQMMALPINQARMTPTNQLKPMPSNQITVSAVAPKPIVPKAVAPNPVAPKPVAGLKTVVPKPVVPQQHLVTSQKQQPLAAGPPKNQLNATTGLQEKTTVRLSIPQQKMTLGQMHQHLQQQKKQLMAQQLQEAVLSGPQYQTQRVSMVQQQQKPQPASPPAQKPQVTQKPLPTLQKAPAKAGTLQMQQKQQPQQMQRAPPPAHLVQKQTPPPLQMISSPPPPAHSPAAKINPPAGRASSALQITPVPRVHPGLTMKQVPNPASSAARTLPYKSSGSKSGTPPMTSQLQSFTASSAPPQRLLATPPHCPASLNEPLLVNLPPTTSITPQLTPTTTPPPAATAMQHQQLPKGSAFKLNSLPGASISPVPAKPANNIKRIQPITVLKKSDEDWRRHLAQQQLQNQQQLQMQQRQRDQRPATPTIVLVESPPTTPPTEKQEMETRTNHTEKALIQTMTAVQKKPIWIKPAVSRLNSPTVTPTPPNQVKKATPPAEIVVDLDDLPETASTKQPSEKQPSEKKPTPPREKPASKPAERDPFVPEYAALLKLCAETDTSKEMTKLIETKLTKYYYSVHESFVRSRGFRKLLESAIERIKAESDLVYMHLSGVVDELKARRKAKVVTTSEPEPEEAPVKEVPPINPSTRATLEAGKESKQEREQQHEQKPNDAGQESVAPAIDKRTDERIRRMNIALHRINKRIQALENSEVDWDDDDNSSYLTVERYKKRACEIYEKICDLTGESKSAFRQLKQPIRFEDSPYPQFNRMLSSFVNRMQEFPDYHDVLQLLEHCNKMNEMGLATFEMKLIASDAFLSVGRLLQSKRKRDLYETANHFTGSVKDPAATDPELMAKLKENTKKHTKISDVLAKYSREQDLNADNMREARLKKQKEAAAAAAVIEEDDDKPCTSAQAAAKAALLNGSLEGPPDAAAATAASDDKDEADNDDEEEDSESEEEEEEDLDDFVEKFKTNGDISDADSEIEAETLTETATETTPKTDAPVGSKDVIDITRDETADSDVKANPKSNSKPNDVPPNGILKIISVSSLNASVINEKAKAQKSKQSSNALPKRVIAAEIIISDEES</sequence>
<feature type="region of interest" description="Disordered" evidence="10">
    <location>
        <begin position="713"/>
        <end position="732"/>
    </location>
</feature>
<dbReference type="Gene3D" id="1.10.8.810">
    <property type="entry name" value="Daxx helical bundle domain"/>
    <property type="match status" value="1"/>
</dbReference>
<dbReference type="GO" id="GO:0005694">
    <property type="term" value="C:chromosome"/>
    <property type="evidence" value="ECO:0007669"/>
    <property type="project" value="UniProtKB-SubCell"/>
</dbReference>
<dbReference type="InterPro" id="IPR038298">
    <property type="entry name" value="Daxx_N_sf"/>
</dbReference>
<feature type="region of interest" description="Disordered" evidence="10">
    <location>
        <begin position="1"/>
        <end position="98"/>
    </location>
</feature>
<keyword evidence="7" id="KW-0175">Coiled coil</keyword>
<evidence type="ECO:0000256" key="3">
    <source>
        <dbReference type="ARBA" id="ARBA00004496"/>
    </source>
</evidence>
<dbReference type="Proteomes" id="UP000008744">
    <property type="component" value="Unassembled WGS sequence"/>
</dbReference>
<dbReference type="GO" id="GO:0045893">
    <property type="term" value="P:positive regulation of DNA-templated transcription"/>
    <property type="evidence" value="ECO:0007669"/>
    <property type="project" value="EnsemblMetazoa"/>
</dbReference>
<evidence type="ECO:0000256" key="1">
    <source>
        <dbReference type="ARBA" id="ARBA00004123"/>
    </source>
</evidence>
<reference evidence="12 13" key="1">
    <citation type="journal article" date="2007" name="Nature">
        <title>Evolution of genes and genomes on the Drosophila phylogeny.</title>
        <authorList>
            <consortium name="Drosophila 12 Genomes Consortium"/>
            <person name="Clark A.G."/>
            <person name="Eisen M.B."/>
            <person name="Smith D.R."/>
            <person name="Bergman C.M."/>
            <person name="Oliver B."/>
            <person name="Markow T.A."/>
            <person name="Kaufman T.C."/>
            <person name="Kellis M."/>
            <person name="Gelbart W."/>
            <person name="Iyer V.N."/>
            <person name="Pollard D.A."/>
            <person name="Sackton T.B."/>
            <person name="Larracuente A.M."/>
            <person name="Singh N.D."/>
            <person name="Abad J.P."/>
            <person name="Abt D.N."/>
            <person name="Adryan B."/>
            <person name="Aguade M."/>
            <person name="Akashi H."/>
            <person name="Anderson W.W."/>
            <person name="Aquadro C.F."/>
            <person name="Ardell D.H."/>
            <person name="Arguello R."/>
            <person name="Artieri C.G."/>
            <person name="Barbash D.A."/>
            <person name="Barker D."/>
            <person name="Barsanti P."/>
            <person name="Batterham P."/>
            <person name="Batzoglou S."/>
            <person name="Begun D."/>
            <person name="Bhutkar A."/>
            <person name="Blanco E."/>
            <person name="Bosak S.A."/>
            <person name="Bradley R.K."/>
            <person name="Brand A.D."/>
            <person name="Brent M.R."/>
            <person name="Brooks A.N."/>
            <person name="Brown R.H."/>
            <person name="Butlin R.K."/>
            <person name="Caggese C."/>
            <person name="Calvi B.R."/>
            <person name="Bernardo de Carvalho A."/>
            <person name="Caspi A."/>
            <person name="Castrezana S."/>
            <person name="Celniker S.E."/>
            <person name="Chang J.L."/>
            <person name="Chapple C."/>
            <person name="Chatterji S."/>
            <person name="Chinwalla A."/>
            <person name="Civetta A."/>
            <person name="Clifton S.W."/>
            <person name="Comeron J.M."/>
            <person name="Costello J.C."/>
            <person name="Coyne J.A."/>
            <person name="Daub J."/>
            <person name="David R.G."/>
            <person name="Delcher A.L."/>
            <person name="Delehaunty K."/>
            <person name="Do C.B."/>
            <person name="Ebling H."/>
            <person name="Edwards K."/>
            <person name="Eickbush T."/>
            <person name="Evans J.D."/>
            <person name="Filipski A."/>
            <person name="Findeiss S."/>
            <person name="Freyhult E."/>
            <person name="Fulton L."/>
            <person name="Fulton R."/>
            <person name="Garcia A.C."/>
            <person name="Gardiner A."/>
            <person name="Garfield D.A."/>
            <person name="Garvin B.E."/>
            <person name="Gibson G."/>
            <person name="Gilbert D."/>
            <person name="Gnerre S."/>
            <person name="Godfrey J."/>
            <person name="Good R."/>
            <person name="Gotea V."/>
            <person name="Gravely B."/>
            <person name="Greenberg A.J."/>
            <person name="Griffiths-Jones S."/>
            <person name="Gross S."/>
            <person name="Guigo R."/>
            <person name="Gustafson E.A."/>
            <person name="Haerty W."/>
            <person name="Hahn M.W."/>
            <person name="Halligan D.L."/>
            <person name="Halpern A.L."/>
            <person name="Halter G.M."/>
            <person name="Han M.V."/>
            <person name="Heger A."/>
            <person name="Hillier L."/>
            <person name="Hinrichs A.S."/>
            <person name="Holmes I."/>
            <person name="Hoskins R.A."/>
            <person name="Hubisz M.J."/>
            <person name="Hultmark D."/>
            <person name="Huntley M.A."/>
            <person name="Jaffe D.B."/>
            <person name="Jagadeeshan S."/>
            <person name="Jeck W.R."/>
            <person name="Johnson J."/>
            <person name="Jones C.D."/>
            <person name="Jordan W.C."/>
            <person name="Karpen G.H."/>
            <person name="Kataoka E."/>
            <person name="Keightley P.D."/>
            <person name="Kheradpour P."/>
            <person name="Kirkness E.F."/>
            <person name="Koerich L.B."/>
            <person name="Kristiansen K."/>
            <person name="Kudrna D."/>
            <person name="Kulathinal R.J."/>
            <person name="Kumar S."/>
            <person name="Kwok R."/>
            <person name="Lander E."/>
            <person name="Langley C.H."/>
            <person name="Lapoint R."/>
            <person name="Lazzaro B.P."/>
            <person name="Lee S.J."/>
            <person name="Levesque L."/>
            <person name="Li R."/>
            <person name="Lin C.F."/>
            <person name="Lin M.F."/>
            <person name="Lindblad-Toh K."/>
            <person name="Llopart A."/>
            <person name="Long M."/>
            <person name="Low L."/>
            <person name="Lozovsky E."/>
            <person name="Lu J."/>
            <person name="Luo M."/>
            <person name="Machado C.A."/>
            <person name="Makalowski W."/>
            <person name="Marzo M."/>
            <person name="Matsuda M."/>
            <person name="Matzkin L."/>
            <person name="McAllister B."/>
            <person name="McBride C.S."/>
            <person name="McKernan B."/>
            <person name="McKernan K."/>
            <person name="Mendez-Lago M."/>
            <person name="Minx P."/>
            <person name="Mollenhauer M.U."/>
            <person name="Montooth K."/>
            <person name="Mount S.M."/>
            <person name="Mu X."/>
            <person name="Myers E."/>
            <person name="Negre B."/>
            <person name="Newfeld S."/>
            <person name="Nielsen R."/>
            <person name="Noor M.A."/>
            <person name="O'Grady P."/>
            <person name="Pachter L."/>
            <person name="Papaceit M."/>
            <person name="Parisi M.J."/>
            <person name="Parisi M."/>
            <person name="Parts L."/>
            <person name="Pedersen J.S."/>
            <person name="Pesole G."/>
            <person name="Phillippy A.M."/>
            <person name="Ponting C.P."/>
            <person name="Pop M."/>
            <person name="Porcelli D."/>
            <person name="Powell J.R."/>
            <person name="Prohaska S."/>
            <person name="Pruitt K."/>
            <person name="Puig M."/>
            <person name="Quesneville H."/>
            <person name="Ram K.R."/>
            <person name="Rand D."/>
            <person name="Rasmussen M.D."/>
            <person name="Reed L.K."/>
            <person name="Reenan R."/>
            <person name="Reily A."/>
            <person name="Remington K.A."/>
            <person name="Rieger T.T."/>
            <person name="Ritchie M.G."/>
            <person name="Robin C."/>
            <person name="Rogers Y.H."/>
            <person name="Rohde C."/>
            <person name="Rozas J."/>
            <person name="Rubenfield M.J."/>
            <person name="Ruiz A."/>
            <person name="Russo S."/>
            <person name="Salzberg S.L."/>
            <person name="Sanchez-Gracia A."/>
            <person name="Saranga D.J."/>
            <person name="Sato H."/>
            <person name="Schaeffer S.W."/>
            <person name="Schatz M.C."/>
            <person name="Schlenke T."/>
            <person name="Schwartz R."/>
            <person name="Segarra C."/>
            <person name="Singh R.S."/>
            <person name="Sirot L."/>
            <person name="Sirota M."/>
            <person name="Sisneros N.B."/>
            <person name="Smith C.D."/>
            <person name="Smith T.F."/>
            <person name="Spieth J."/>
            <person name="Stage D.E."/>
            <person name="Stark A."/>
            <person name="Stephan W."/>
            <person name="Strausberg R.L."/>
            <person name="Strempel S."/>
            <person name="Sturgill D."/>
            <person name="Sutton G."/>
            <person name="Sutton G.G."/>
            <person name="Tao W."/>
            <person name="Teichmann S."/>
            <person name="Tobari Y.N."/>
            <person name="Tomimura Y."/>
            <person name="Tsolas J.M."/>
            <person name="Valente V.L."/>
            <person name="Venter E."/>
            <person name="Venter J.C."/>
            <person name="Vicario S."/>
            <person name="Vieira F.G."/>
            <person name="Vilella A.J."/>
            <person name="Villasante A."/>
            <person name="Walenz B."/>
            <person name="Wang J."/>
            <person name="Wasserman M."/>
            <person name="Watts T."/>
            <person name="Wilson D."/>
            <person name="Wilson R.K."/>
            <person name="Wing R.A."/>
            <person name="Wolfner M.F."/>
            <person name="Wong A."/>
            <person name="Wong G.K."/>
            <person name="Wu C.I."/>
            <person name="Wu G."/>
            <person name="Yamamoto D."/>
            <person name="Yang H.P."/>
            <person name="Yang S.P."/>
            <person name="Yorke J.A."/>
            <person name="Yoshida K."/>
            <person name="Zdobnov E."/>
            <person name="Zhang P."/>
            <person name="Zhang Y."/>
            <person name="Zimin A.V."/>
            <person name="Baldwin J."/>
            <person name="Abdouelleil A."/>
            <person name="Abdulkadir J."/>
            <person name="Abebe A."/>
            <person name="Abera B."/>
            <person name="Abreu J."/>
            <person name="Acer S.C."/>
            <person name="Aftuck L."/>
            <person name="Alexander A."/>
            <person name="An P."/>
            <person name="Anderson E."/>
            <person name="Anderson S."/>
            <person name="Arachi H."/>
            <person name="Azer M."/>
            <person name="Bachantsang P."/>
            <person name="Barry A."/>
            <person name="Bayul T."/>
            <person name="Berlin A."/>
            <person name="Bessette D."/>
            <person name="Bloom T."/>
            <person name="Blye J."/>
            <person name="Boguslavskiy L."/>
            <person name="Bonnet C."/>
            <person name="Boukhgalter B."/>
            <person name="Bourzgui I."/>
            <person name="Brown A."/>
            <person name="Cahill P."/>
            <person name="Channer S."/>
            <person name="Cheshatsang Y."/>
            <person name="Chuda L."/>
            <person name="Citroen M."/>
            <person name="Collymore A."/>
            <person name="Cooke P."/>
            <person name="Costello M."/>
            <person name="D'Aco K."/>
            <person name="Daza R."/>
            <person name="De Haan G."/>
            <person name="DeGray S."/>
            <person name="DeMaso C."/>
            <person name="Dhargay N."/>
            <person name="Dooley K."/>
            <person name="Dooley E."/>
            <person name="Doricent M."/>
            <person name="Dorje P."/>
            <person name="Dorjee K."/>
            <person name="Dupes A."/>
            <person name="Elong R."/>
            <person name="Falk J."/>
            <person name="Farina A."/>
            <person name="Faro S."/>
            <person name="Ferguson D."/>
            <person name="Fisher S."/>
            <person name="Foley C.D."/>
            <person name="Franke A."/>
            <person name="Friedrich D."/>
            <person name="Gadbois L."/>
            <person name="Gearin G."/>
            <person name="Gearin C.R."/>
            <person name="Giannoukos G."/>
            <person name="Goode T."/>
            <person name="Graham J."/>
            <person name="Grandbois E."/>
            <person name="Grewal S."/>
            <person name="Gyaltsen K."/>
            <person name="Hafez N."/>
            <person name="Hagos B."/>
            <person name="Hall J."/>
            <person name="Henson C."/>
            <person name="Hollinger A."/>
            <person name="Honan T."/>
            <person name="Huard M.D."/>
            <person name="Hughes L."/>
            <person name="Hurhula B."/>
            <person name="Husby M.E."/>
            <person name="Kamat A."/>
            <person name="Kanga B."/>
            <person name="Kashin S."/>
            <person name="Khazanovich D."/>
            <person name="Kisner P."/>
            <person name="Lance K."/>
            <person name="Lara M."/>
            <person name="Lee W."/>
            <person name="Lennon N."/>
            <person name="Letendre F."/>
            <person name="LeVine R."/>
            <person name="Lipovsky A."/>
            <person name="Liu X."/>
            <person name="Liu J."/>
            <person name="Liu S."/>
            <person name="Lokyitsang T."/>
            <person name="Lokyitsang Y."/>
            <person name="Lubonja R."/>
            <person name="Lui A."/>
            <person name="MacDonald P."/>
            <person name="Magnisalis V."/>
            <person name="Maru K."/>
            <person name="Matthews C."/>
            <person name="McCusker W."/>
            <person name="McDonough S."/>
            <person name="Mehta T."/>
            <person name="Meldrim J."/>
            <person name="Meneus L."/>
            <person name="Mihai O."/>
            <person name="Mihalev A."/>
            <person name="Mihova T."/>
            <person name="Mittelman R."/>
            <person name="Mlenga V."/>
            <person name="Montmayeur A."/>
            <person name="Mulrain L."/>
            <person name="Navidi A."/>
            <person name="Naylor J."/>
            <person name="Negash T."/>
            <person name="Nguyen T."/>
            <person name="Nguyen N."/>
            <person name="Nicol R."/>
            <person name="Norbu C."/>
            <person name="Norbu N."/>
            <person name="Novod N."/>
            <person name="O'Neill B."/>
            <person name="Osman S."/>
            <person name="Markiewicz E."/>
            <person name="Oyono O.L."/>
            <person name="Patti C."/>
            <person name="Phunkhang P."/>
            <person name="Pierre F."/>
            <person name="Priest M."/>
            <person name="Raghuraman S."/>
            <person name="Rege F."/>
            <person name="Reyes R."/>
            <person name="Rise C."/>
            <person name="Rogov P."/>
            <person name="Ross K."/>
            <person name="Ryan E."/>
            <person name="Settipalli S."/>
            <person name="Shea T."/>
            <person name="Sherpa N."/>
            <person name="Shi L."/>
            <person name="Shih D."/>
            <person name="Sparrow T."/>
            <person name="Spaulding J."/>
            <person name="Stalker J."/>
            <person name="Stange-Thomann N."/>
            <person name="Stavropoulos S."/>
            <person name="Stone C."/>
            <person name="Strader C."/>
            <person name="Tesfaye S."/>
            <person name="Thomson T."/>
            <person name="Thoulutsang Y."/>
            <person name="Thoulutsang D."/>
            <person name="Topham K."/>
            <person name="Topping I."/>
            <person name="Tsamla T."/>
            <person name="Vassiliev H."/>
            <person name="Vo A."/>
            <person name="Wangchuk T."/>
            <person name="Wangdi T."/>
            <person name="Weiand M."/>
            <person name="Wilkinson J."/>
            <person name="Wilson A."/>
            <person name="Yadav S."/>
            <person name="Young G."/>
            <person name="Yu Q."/>
            <person name="Zembek L."/>
            <person name="Zhong D."/>
            <person name="Zimmer A."/>
            <person name="Zwirko Z."/>
            <person name="Jaffe D.B."/>
            <person name="Alvarez P."/>
            <person name="Brockman W."/>
            <person name="Butler J."/>
            <person name="Chin C."/>
            <person name="Gnerre S."/>
            <person name="Grabherr M."/>
            <person name="Kleber M."/>
            <person name="Mauceli E."/>
            <person name="MacCallum I."/>
        </authorList>
    </citation>
    <scope>NUCLEOTIDE SEQUENCE [LARGE SCALE GENOMIC DNA]</scope>
    <source>
        <strain evidence="13">MSH-3 / Tucson 14011-0111.49</strain>
    </source>
</reference>
<feature type="compositionally biased region" description="Basic and acidic residues" evidence="10">
    <location>
        <begin position="751"/>
        <end position="776"/>
    </location>
</feature>
<dbReference type="eggNOG" id="ENOG502QRS6">
    <property type="taxonomic scope" value="Eukaryota"/>
</dbReference>
<feature type="compositionally biased region" description="Polar residues" evidence="10">
    <location>
        <begin position="329"/>
        <end position="340"/>
    </location>
</feature>
<feature type="compositionally biased region" description="Acidic residues" evidence="10">
    <location>
        <begin position="1175"/>
        <end position="1200"/>
    </location>
</feature>
<feature type="region of interest" description="Disordered" evidence="10">
    <location>
        <begin position="194"/>
        <end position="225"/>
    </location>
</feature>
<keyword evidence="4" id="KW-0158">Chromosome</keyword>
<protein>
    <submittedName>
        <fullName evidence="12">GL25670</fullName>
    </submittedName>
</protein>
<feature type="compositionally biased region" description="Polar residues" evidence="10">
    <location>
        <begin position="503"/>
        <end position="539"/>
    </location>
</feature>
<feature type="region of interest" description="Disordered" evidence="10">
    <location>
        <begin position="121"/>
        <end position="156"/>
    </location>
</feature>
<gene>
    <name evidence="12" type="primary">Dper\GL25670</name>
    <name evidence="12" type="ORF">Dper_GL25670</name>
</gene>
<dbReference type="OrthoDB" id="7492809at2759"/>
<evidence type="ECO:0000259" key="11">
    <source>
        <dbReference type="Pfam" id="PF20920"/>
    </source>
</evidence>
<feature type="region of interest" description="Disordered" evidence="10">
    <location>
        <begin position="493"/>
        <end position="589"/>
    </location>
</feature>
<feature type="compositionally biased region" description="Basic and acidic residues" evidence="10">
    <location>
        <begin position="1242"/>
        <end position="1258"/>
    </location>
</feature>
<feature type="region of interest" description="Disordered" evidence="10">
    <location>
        <begin position="640"/>
        <end position="684"/>
    </location>
</feature>
<feature type="domain" description="Daxx histone-binding" evidence="11">
    <location>
        <begin position="1028"/>
        <end position="1108"/>
    </location>
</feature>
<feature type="compositionally biased region" description="Low complexity" evidence="10">
    <location>
        <begin position="428"/>
        <end position="440"/>
    </location>
</feature>
<feature type="compositionally biased region" description="Basic and acidic residues" evidence="10">
    <location>
        <begin position="889"/>
        <end position="905"/>
    </location>
</feature>
<dbReference type="HOGENOM" id="CLU_004145_0_0_1"/>
<feature type="compositionally biased region" description="Gly residues" evidence="10">
    <location>
        <begin position="52"/>
        <end position="65"/>
    </location>
</feature>
<feature type="region of interest" description="Disordered" evidence="10">
    <location>
        <begin position="387"/>
        <end position="480"/>
    </location>
</feature>
<dbReference type="Pfam" id="PF20920">
    <property type="entry name" value="DAXX_hist_bd"/>
    <property type="match status" value="1"/>
</dbReference>
<accession>B4GKK2</accession>
<feature type="compositionally biased region" description="Acidic residues" evidence="10">
    <location>
        <begin position="1212"/>
        <end position="1222"/>
    </location>
</feature>
<dbReference type="SMR" id="B4GKK2"/>
<dbReference type="GO" id="GO:0005634">
    <property type="term" value="C:nucleus"/>
    <property type="evidence" value="ECO:0007669"/>
    <property type="project" value="UniProtKB-SubCell"/>
</dbReference>
<dbReference type="Gene3D" id="1.20.58.2170">
    <property type="match status" value="1"/>
</dbReference>
<feature type="region of interest" description="Disordered" evidence="10">
    <location>
        <begin position="1158"/>
        <end position="1273"/>
    </location>
</feature>
<feature type="compositionally biased region" description="Pro residues" evidence="10">
    <location>
        <begin position="452"/>
        <end position="467"/>
    </location>
</feature>
<dbReference type="EMBL" id="CH479184">
    <property type="protein sequence ID" value="EDW37168.1"/>
    <property type="molecule type" value="Genomic_DNA"/>
</dbReference>
<feature type="region of interest" description="Disordered" evidence="10">
    <location>
        <begin position="315"/>
        <end position="340"/>
    </location>
</feature>
<organism evidence="13">
    <name type="scientific">Drosophila persimilis</name>
    <name type="common">Fruit fly</name>
    <dbReference type="NCBI Taxonomy" id="7234"/>
    <lineage>
        <taxon>Eukaryota</taxon>
        <taxon>Metazoa</taxon>
        <taxon>Ecdysozoa</taxon>
        <taxon>Arthropoda</taxon>
        <taxon>Hexapoda</taxon>
        <taxon>Insecta</taxon>
        <taxon>Pterygota</taxon>
        <taxon>Neoptera</taxon>
        <taxon>Endopterygota</taxon>
        <taxon>Diptera</taxon>
        <taxon>Brachycera</taxon>
        <taxon>Muscomorpha</taxon>
        <taxon>Ephydroidea</taxon>
        <taxon>Drosophilidae</taxon>
        <taxon>Drosophila</taxon>
        <taxon>Sophophora</taxon>
    </lineage>
</organism>
<evidence type="ECO:0000256" key="6">
    <source>
        <dbReference type="ARBA" id="ARBA00022703"/>
    </source>
</evidence>
<evidence type="ECO:0000256" key="10">
    <source>
        <dbReference type="SAM" id="MobiDB-lite"/>
    </source>
</evidence>
<keyword evidence="13" id="KW-1185">Reference proteome</keyword>
<feature type="region of interest" description="Disordered" evidence="10">
    <location>
        <begin position="745"/>
        <end position="776"/>
    </location>
</feature>
<dbReference type="InterPro" id="IPR046378">
    <property type="entry name" value="DAXX_histone-bd"/>
</dbReference>
<proteinExistence type="predicted"/>
<dbReference type="CDD" id="cd13150">
    <property type="entry name" value="DAXX_histone_binding"/>
    <property type="match status" value="1"/>
</dbReference>
<evidence type="ECO:0000256" key="9">
    <source>
        <dbReference type="ARBA" id="ARBA00023242"/>
    </source>
</evidence>
<keyword evidence="8" id="KW-0143">Chaperone</keyword>